<feature type="compositionally biased region" description="Basic and acidic residues" evidence="3">
    <location>
        <begin position="443"/>
        <end position="454"/>
    </location>
</feature>
<feature type="compositionally biased region" description="Basic and acidic residues" evidence="3">
    <location>
        <begin position="350"/>
        <end position="364"/>
    </location>
</feature>
<dbReference type="GO" id="GO:0016567">
    <property type="term" value="P:protein ubiquitination"/>
    <property type="evidence" value="ECO:0007669"/>
    <property type="project" value="UniProtKB-UniPathway"/>
</dbReference>
<feature type="region of interest" description="Disordered" evidence="3">
    <location>
        <begin position="992"/>
        <end position="1018"/>
    </location>
</feature>
<dbReference type="InterPro" id="IPR043866">
    <property type="entry name" value="TTC3/DZIP3_dom"/>
</dbReference>
<reference evidence="7" key="2">
    <citation type="submission" date="2025-08" db="UniProtKB">
        <authorList>
            <consortium name="Ensembl"/>
        </authorList>
    </citation>
    <scope>IDENTIFICATION</scope>
</reference>
<evidence type="ECO:0000259" key="4">
    <source>
        <dbReference type="Pfam" id="PF19179"/>
    </source>
</evidence>
<evidence type="ECO:0000259" key="5">
    <source>
        <dbReference type="Pfam" id="PF24525"/>
    </source>
</evidence>
<proteinExistence type="predicted"/>
<dbReference type="UniPathway" id="UPA00143"/>
<evidence type="ECO:0000259" key="6">
    <source>
        <dbReference type="Pfam" id="PF24812"/>
    </source>
</evidence>
<feature type="coiled-coil region" evidence="2">
    <location>
        <begin position="1296"/>
        <end position="1401"/>
    </location>
</feature>
<dbReference type="InterPro" id="IPR056871">
    <property type="entry name" value="WH_TTC3"/>
</dbReference>
<dbReference type="InterPro" id="IPR011990">
    <property type="entry name" value="TPR-like_helical_dom_sf"/>
</dbReference>
<dbReference type="Pfam" id="PF24525">
    <property type="entry name" value="TTC3"/>
    <property type="match status" value="1"/>
</dbReference>
<dbReference type="Gene3D" id="1.25.40.10">
    <property type="entry name" value="Tetratricopeptide repeat domain"/>
    <property type="match status" value="1"/>
</dbReference>
<dbReference type="Pfam" id="PF19179">
    <property type="entry name" value="TTC3_DZIP3_dom"/>
    <property type="match status" value="1"/>
</dbReference>
<feature type="repeat" description="TPR" evidence="1">
    <location>
        <begin position="203"/>
        <end position="236"/>
    </location>
</feature>
<feature type="domain" description="TTC3/DZIP3-like helical" evidence="5">
    <location>
        <begin position="1290"/>
        <end position="1536"/>
    </location>
</feature>
<protein>
    <submittedName>
        <fullName evidence="7">Tetratricopeptide repeat domain 3</fullName>
    </submittedName>
</protein>
<gene>
    <name evidence="7" type="primary">ttc3</name>
</gene>
<accession>A0A672Z5B0</accession>
<dbReference type="SMART" id="SM00028">
    <property type="entry name" value="TPR"/>
    <property type="match status" value="5"/>
</dbReference>
<keyword evidence="1" id="KW-0802">TPR repeat</keyword>
<dbReference type="PANTHER" id="PTHR17550:SF8">
    <property type="entry name" value="RING-TYPE E3 UBIQUITIN TRANSFERASE"/>
    <property type="match status" value="1"/>
</dbReference>
<dbReference type="InParanoid" id="A0A672Z5B0"/>
<feature type="repeat" description="TPR" evidence="1">
    <location>
        <begin position="555"/>
        <end position="588"/>
    </location>
</feature>
<dbReference type="Ensembl" id="ENSSORT00005012370.1">
    <property type="protein sequence ID" value="ENSSORP00005011979.1"/>
    <property type="gene ID" value="ENSSORG00005006347.1"/>
</dbReference>
<feature type="domain" description="E3 ubiquitin-protein ligase TTC3/DZIP3" evidence="4">
    <location>
        <begin position="603"/>
        <end position="718"/>
    </location>
</feature>
<reference evidence="7" key="3">
    <citation type="submission" date="2025-09" db="UniProtKB">
        <authorList>
            <consortium name="Ensembl"/>
        </authorList>
    </citation>
    <scope>IDENTIFICATION</scope>
</reference>
<feature type="domain" description="E3 ubiquitin-protein ligase TTC3 winged helix turn helix" evidence="6">
    <location>
        <begin position="1054"/>
        <end position="1168"/>
    </location>
</feature>
<dbReference type="PANTHER" id="PTHR17550">
    <property type="entry name" value="E3 UBIQUITIN-PROTEIN LIGASE TTC3"/>
    <property type="match status" value="1"/>
</dbReference>
<keyword evidence="8" id="KW-1185">Reference proteome</keyword>
<dbReference type="InterPro" id="IPR019734">
    <property type="entry name" value="TPR_rpt"/>
</dbReference>
<evidence type="ECO:0000313" key="8">
    <source>
        <dbReference type="Proteomes" id="UP000472271"/>
    </source>
</evidence>
<evidence type="ECO:0000313" key="7">
    <source>
        <dbReference type="Ensembl" id="ENSSORP00005011979.1"/>
    </source>
</evidence>
<dbReference type="SUPFAM" id="SSF48452">
    <property type="entry name" value="TPR-like"/>
    <property type="match status" value="1"/>
</dbReference>
<feature type="compositionally biased region" description="Basic residues" evidence="3">
    <location>
        <begin position="1005"/>
        <end position="1015"/>
    </location>
</feature>
<evidence type="ECO:0000256" key="2">
    <source>
        <dbReference type="SAM" id="Coils"/>
    </source>
</evidence>
<feature type="region of interest" description="Disordered" evidence="3">
    <location>
        <begin position="344"/>
        <end position="458"/>
    </location>
</feature>
<name>A0A672Z5B0_9TELE</name>
<sequence>MSDSDSDRAGRFRLDLKFLANSSIGAIIRSSDEVFERWSRISMERKEEAGRLMKIYAFWFPILLQPDESNTATSWAIEIGLIDKSGDLSLKHLHKIEILETILRAMDKGSLKKDQAKLAVWIANRFYLRCPEVLEDAVLWVERTEEPEICLRLQELGHINNCYKALHLVFIEFAQYIHKMGTNIEKTINELTSYPPDSFIEKSEEMKKKGNEVFQKKQYEDAVEFYSKAVKYYPDNHIIYGNRALCYIRCEQYLKAVFDGKCATLLKPRWAKGHYRYCEALFCLGEITMALEANSSALSLCKDDRDGLKDLEQQHQKFLTSVTVIKGVGPTGVKNPDCEPCGCPKRSQHKKTDSAKKAEEKKEMQYYTVKPPRSSKFMVGLVRRTPQPTKVSEVKMEKHTQPGKPDQATRTKGSAKDSKTTKSGLPLTNGKAAHSTTPKKQKKETERKRSRQSEDETCVVDSNAALCKQLKSMVEDAYTALDEHRSRNAEQAFSQALELLETSKSKDLDISRVDVLLLLYGQATALTDIGRPEELTEAQRLLEKIKSFDERTFQCLVFFAIGRVYVKENRYTIALEKFSDSLQMVKNQITPGKLTWPLTKKTVKETQPEYLTNILENSIELCRFPPPPDAICRLENCVGSVKAEIFFTDPDFKGFLQIYCSESCVVEYHILCWKNLKTSSFFEKNEKDFLQEACLTPDCIGRICSIKIFGPTGLVKCKFEAAIPKPPTPKKPRVNQKCTSVKKLKSKEDRKLRRKQYKQSFQDNKADGNEILLKTSDSTAQSQQKAWLLYRDRVLLQISQHMHLLREETGLPVAALISSLRPWVELDHSRGNQLAGRMLNWKQEPLETLGQAVEVLLERKNRVWARVLIHLLSSSSDINPKLNSWACHLNNAGLNAAQSFIERYAEHLEQLDLALLLNFGPLQDMVIEKLDTRPEFFSSLGLTVTEYLKQALPHDMRLFIWTLEEHRDNYLSCHSVLDEYFEMMDGHCSVLKKSEENQNSSSVKAKSRGRKKKQKEPKGVIVLSGRRGITPRDEWDHDFVEDDSLSFLLPSDPFSVPSHLREQVTNFEDQYSSSHQNHYKNILDNNPDPTKESLYDYFAQILEEHGPLVAEDPLLVGELENFPAEAQQKIREAGGFEPFLLGSLRFIKMERSIGLAKHAVVLQEADHGPSLDDLDDITDPDKHSQPSFTACLSDYPSVQNGVYPILPNPYIYGFHHPLFLQSLTTANNSKELNGDVNETDCGTLEIEVSSGEITTKETNQNFLRKHAAIQTCQESMRSVAVNTELNELFESCHGDISKKEKSNQELSEQIDMMMNDHVQLYQKRKDDISSLEADMQKTSANIQVTKKELELFQHKLEEEVKKDQKEKKANQEVLKSLKQEIEQLQQEHDSLARRIRGKKTNYDTQLSDFLELSNQSAAEKMSLEDEIKRCKALVSTAVRRSHTAQLSVLESNQDQVLYSLYRELADQRALLSKLDDVAPRHSTQDVEMARKTVRVAVQELEKQISSTETQFQEQKDQVKNGTTVNELHPVSIAEPPEHPFSPPSEGASASLRTPVRIQPTVASAAAEGHKPPIRTWSPHPPLWLTRPLSAFPPFPYLHQVSLLQQRSSHSLLNFSSMCSVLFCNPICNS</sequence>
<dbReference type="PROSITE" id="PS50005">
    <property type="entry name" value="TPR"/>
    <property type="match status" value="2"/>
</dbReference>
<dbReference type="Pfam" id="PF24812">
    <property type="entry name" value="WHD_TTC3"/>
    <property type="match status" value="1"/>
</dbReference>
<evidence type="ECO:0000256" key="1">
    <source>
        <dbReference type="PROSITE-ProRule" id="PRU00339"/>
    </source>
</evidence>
<dbReference type="InterPro" id="IPR056872">
    <property type="entry name" value="TTC3/DZIP3-like_helical"/>
</dbReference>
<evidence type="ECO:0000256" key="3">
    <source>
        <dbReference type="SAM" id="MobiDB-lite"/>
    </source>
</evidence>
<dbReference type="Proteomes" id="UP000472271">
    <property type="component" value="Chromosome 14"/>
</dbReference>
<keyword evidence="2" id="KW-0175">Coiled coil</keyword>
<reference evidence="7" key="1">
    <citation type="submission" date="2019-06" db="EMBL/GenBank/DDBJ databases">
        <authorList>
            <consortium name="Wellcome Sanger Institute Data Sharing"/>
        </authorList>
    </citation>
    <scope>NUCLEOTIDE SEQUENCE [LARGE SCALE GENOMIC DNA]</scope>
</reference>
<organism evidence="7 8">
    <name type="scientific">Sphaeramia orbicularis</name>
    <name type="common">orbiculate cardinalfish</name>
    <dbReference type="NCBI Taxonomy" id="375764"/>
    <lineage>
        <taxon>Eukaryota</taxon>
        <taxon>Metazoa</taxon>
        <taxon>Chordata</taxon>
        <taxon>Craniata</taxon>
        <taxon>Vertebrata</taxon>
        <taxon>Euteleostomi</taxon>
        <taxon>Actinopterygii</taxon>
        <taxon>Neopterygii</taxon>
        <taxon>Teleostei</taxon>
        <taxon>Neoteleostei</taxon>
        <taxon>Acanthomorphata</taxon>
        <taxon>Gobiaria</taxon>
        <taxon>Kurtiformes</taxon>
        <taxon>Apogonoidei</taxon>
        <taxon>Apogonidae</taxon>
        <taxon>Apogoninae</taxon>
        <taxon>Sphaeramia</taxon>
    </lineage>
</organism>
<feature type="coiled-coil region" evidence="2">
    <location>
        <begin position="1490"/>
        <end position="1517"/>
    </location>
</feature>